<dbReference type="EMBL" id="OJIN01000245">
    <property type="protein sequence ID" value="SPD76520.1"/>
    <property type="molecule type" value="Genomic_DNA"/>
</dbReference>
<gene>
    <name evidence="1" type="ORF">PITCH_A980034</name>
</gene>
<proteinExistence type="predicted"/>
<dbReference type="AlphaFoldDB" id="A0A445N474"/>
<sequence>MLGNKIHQVYKLDIITAEANYREQGHFLYSFAFREVHPNISFL</sequence>
<evidence type="ECO:0000313" key="1">
    <source>
        <dbReference type="EMBL" id="SPD76520.1"/>
    </source>
</evidence>
<reference evidence="1" key="1">
    <citation type="submission" date="2018-01" db="EMBL/GenBank/DDBJ databases">
        <authorList>
            <person name="Regsiter A."/>
            <person name="William W."/>
        </authorList>
    </citation>
    <scope>NUCLEOTIDE SEQUENCE</scope>
    <source>
        <strain evidence="1">TRIP AH-1</strain>
    </source>
</reference>
<name>A0A445N474_9BACT</name>
<accession>A0A445N474</accession>
<organism evidence="1">
    <name type="scientific">uncultured Desulfobacterium sp</name>
    <dbReference type="NCBI Taxonomy" id="201089"/>
    <lineage>
        <taxon>Bacteria</taxon>
        <taxon>Pseudomonadati</taxon>
        <taxon>Thermodesulfobacteriota</taxon>
        <taxon>Desulfobacteria</taxon>
        <taxon>Desulfobacterales</taxon>
        <taxon>Desulfobacteriaceae</taxon>
        <taxon>Desulfobacterium</taxon>
        <taxon>environmental samples</taxon>
    </lineage>
</organism>
<protein>
    <submittedName>
        <fullName evidence="1">Uncharacterized protein</fullName>
    </submittedName>
</protein>